<keyword evidence="2" id="KW-1133">Transmembrane helix</keyword>
<evidence type="ECO:0000256" key="1">
    <source>
        <dbReference type="SAM" id="MobiDB-lite"/>
    </source>
</evidence>
<feature type="transmembrane region" description="Helical" evidence="2">
    <location>
        <begin position="15"/>
        <end position="34"/>
    </location>
</feature>
<dbReference type="GO" id="GO:0016740">
    <property type="term" value="F:transferase activity"/>
    <property type="evidence" value="ECO:0007669"/>
    <property type="project" value="UniProtKB-KW"/>
</dbReference>
<reference evidence="3 4" key="1">
    <citation type="journal article" date="2016" name="Genome Biol. Evol.">
        <title>Divergent and convergent evolution of fungal pathogenicity.</title>
        <authorList>
            <person name="Shang Y."/>
            <person name="Xiao G."/>
            <person name="Zheng P."/>
            <person name="Cen K."/>
            <person name="Zhan S."/>
            <person name="Wang C."/>
        </authorList>
    </citation>
    <scope>NUCLEOTIDE SEQUENCE [LARGE SCALE GENOMIC DNA]</scope>
    <source>
        <strain evidence="3 4">RCEF 3172</strain>
    </source>
</reference>
<proteinExistence type="predicted"/>
<keyword evidence="3" id="KW-0808">Transferase</keyword>
<sequence>MTQLVASPFSFPRKLVSILLISGILAYTFLFLQACDLEIDLPRPFASQQSRNASVPGFDTGSYLAELIRTHDLSPQVEWAAWNIPSMQNQKQWSSVTRTSRRFRPPRPRIFDQRGGHNATSPPPTTFRTLPLPSPRGRHPGELDASGYLFGVSTTHKRLMENDRAMLRNWQWWLTNRKQGSNGAHVVIMLDRANEEQIQQVEAALAKLGIPAMVYNIGDPLSAATTYAQLAGELHSYGVALSAVGIHKRWFVLIEDTIFFPSLSYLDEKLGAYDAQDSVYIGVPSEREDWTARDGKLSTSGGGVVILSRDGLVHYLSLSCAEKDASSGGRLVARQWTSILHGCMMTRGELPMHVIPGLYVPAADDPTSSLRDGSDDDDLEAGVRPLALRNHRGHARGGGADISRAYLVADVCGEACFAQRFLFRDGWVLVNGVSISRYEHTPTVQSAAADNRTERRALAAQLQLQEADHGDATGGRLLLAGGGTRKVWRLLDSVVDDDGAVWQAYLKRDERKNRAAGPQEEGVQDEGLLEEGVQKEESEPQDSVIILIWTDGARG</sequence>
<evidence type="ECO:0000313" key="4">
    <source>
        <dbReference type="Proteomes" id="UP000076863"/>
    </source>
</evidence>
<organism evidence="3 4">
    <name type="scientific">Beauveria brongniartii RCEF 3172</name>
    <dbReference type="NCBI Taxonomy" id="1081107"/>
    <lineage>
        <taxon>Eukaryota</taxon>
        <taxon>Fungi</taxon>
        <taxon>Dikarya</taxon>
        <taxon>Ascomycota</taxon>
        <taxon>Pezizomycotina</taxon>
        <taxon>Sordariomycetes</taxon>
        <taxon>Hypocreomycetidae</taxon>
        <taxon>Hypocreales</taxon>
        <taxon>Cordycipitaceae</taxon>
        <taxon>Beauveria</taxon>
        <taxon>Beauveria brongniartii</taxon>
    </lineage>
</organism>
<feature type="region of interest" description="Disordered" evidence="1">
    <location>
        <begin position="511"/>
        <end position="542"/>
    </location>
</feature>
<dbReference type="OrthoDB" id="414175at2759"/>
<keyword evidence="2" id="KW-0812">Transmembrane</keyword>
<dbReference type="Gene3D" id="3.90.550.50">
    <property type="match status" value="1"/>
</dbReference>
<dbReference type="EMBL" id="AZHA01000018">
    <property type="protein sequence ID" value="OAA40782.1"/>
    <property type="molecule type" value="Genomic_DNA"/>
</dbReference>
<feature type="region of interest" description="Disordered" evidence="1">
    <location>
        <begin position="104"/>
        <end position="133"/>
    </location>
</feature>
<keyword evidence="2" id="KW-0472">Membrane</keyword>
<evidence type="ECO:0000256" key="2">
    <source>
        <dbReference type="SAM" id="Phobius"/>
    </source>
</evidence>
<dbReference type="Proteomes" id="UP000076863">
    <property type="component" value="Unassembled WGS sequence"/>
</dbReference>
<comment type="caution">
    <text evidence="3">The sequence shown here is derived from an EMBL/GenBank/DDBJ whole genome shotgun (WGS) entry which is preliminary data.</text>
</comment>
<accession>A0A167C515</accession>
<gene>
    <name evidence="3" type="ORF">BBO_05839</name>
</gene>
<evidence type="ECO:0000313" key="3">
    <source>
        <dbReference type="EMBL" id="OAA40782.1"/>
    </source>
</evidence>
<keyword evidence="4" id="KW-1185">Reference proteome</keyword>
<protein>
    <submittedName>
        <fullName evidence="3">Glycosyltransferase family 31 protein</fullName>
    </submittedName>
</protein>
<name>A0A167C515_9HYPO</name>
<dbReference type="AlphaFoldDB" id="A0A167C515"/>